<dbReference type="AlphaFoldDB" id="A0AAV8QQL6"/>
<evidence type="ECO:0000313" key="3">
    <source>
        <dbReference type="Proteomes" id="UP001222027"/>
    </source>
</evidence>
<feature type="transmembrane region" description="Helical" evidence="1">
    <location>
        <begin position="52"/>
        <end position="70"/>
    </location>
</feature>
<dbReference type="Proteomes" id="UP001222027">
    <property type="component" value="Unassembled WGS sequence"/>
</dbReference>
<feature type="transmembrane region" description="Helical" evidence="1">
    <location>
        <begin position="24"/>
        <end position="45"/>
    </location>
</feature>
<dbReference type="PANTHER" id="PTHR33133">
    <property type="entry name" value="OS08G0107100 PROTEIN-RELATED"/>
    <property type="match status" value="1"/>
</dbReference>
<accession>A0AAV8QQL6</accession>
<comment type="caution">
    <text evidence="2">The sequence shown here is derived from an EMBL/GenBank/DDBJ whole genome shotgun (WGS) entry which is preliminary data.</text>
</comment>
<proteinExistence type="predicted"/>
<dbReference type="PANTHER" id="PTHR33133:SF5">
    <property type="entry name" value="OS08G0107100 PROTEIN"/>
    <property type="match status" value="1"/>
</dbReference>
<keyword evidence="3" id="KW-1185">Reference proteome</keyword>
<protein>
    <recommendedName>
        <fullName evidence="4">ABC transmembrane type-1 domain-containing protein</fullName>
    </recommendedName>
</protein>
<name>A0AAV8QQL6_ENSVE</name>
<evidence type="ECO:0000313" key="2">
    <source>
        <dbReference type="EMBL" id="KAJ8477712.1"/>
    </source>
</evidence>
<keyword evidence="1" id="KW-0472">Membrane</keyword>
<sequence length="99" mass="10873">MDCTPEVFAVFPSVWRCLVATFRWAMLLPMALNSVAVSFLVVNFLRAGDNSAGPAFVIFVLLPLYLVAIVNARVVCHLSSIFSVLEDARGLEATQLIQE</sequence>
<evidence type="ECO:0000256" key="1">
    <source>
        <dbReference type="SAM" id="Phobius"/>
    </source>
</evidence>
<gene>
    <name evidence="2" type="ORF">OPV22_021439</name>
</gene>
<evidence type="ECO:0008006" key="4">
    <source>
        <dbReference type="Google" id="ProtNLM"/>
    </source>
</evidence>
<keyword evidence="1" id="KW-0812">Transmembrane</keyword>
<organism evidence="2 3">
    <name type="scientific">Ensete ventricosum</name>
    <name type="common">Abyssinian banana</name>
    <name type="synonym">Musa ensete</name>
    <dbReference type="NCBI Taxonomy" id="4639"/>
    <lineage>
        <taxon>Eukaryota</taxon>
        <taxon>Viridiplantae</taxon>
        <taxon>Streptophyta</taxon>
        <taxon>Embryophyta</taxon>
        <taxon>Tracheophyta</taxon>
        <taxon>Spermatophyta</taxon>
        <taxon>Magnoliopsida</taxon>
        <taxon>Liliopsida</taxon>
        <taxon>Zingiberales</taxon>
        <taxon>Musaceae</taxon>
        <taxon>Ensete</taxon>
    </lineage>
</organism>
<dbReference type="EMBL" id="JAQQAF010000006">
    <property type="protein sequence ID" value="KAJ8477712.1"/>
    <property type="molecule type" value="Genomic_DNA"/>
</dbReference>
<reference evidence="2 3" key="1">
    <citation type="submission" date="2022-12" db="EMBL/GenBank/DDBJ databases">
        <title>Chromosome-scale assembly of the Ensete ventricosum genome.</title>
        <authorList>
            <person name="Dussert Y."/>
            <person name="Stocks J."/>
            <person name="Wendawek A."/>
            <person name="Woldeyes F."/>
            <person name="Nichols R.A."/>
            <person name="Borrell J.S."/>
        </authorList>
    </citation>
    <scope>NUCLEOTIDE SEQUENCE [LARGE SCALE GENOMIC DNA]</scope>
    <source>
        <strain evidence="3">cv. Maze</strain>
        <tissue evidence="2">Seeds</tissue>
    </source>
</reference>
<keyword evidence="1" id="KW-1133">Transmembrane helix</keyword>